<dbReference type="InterPro" id="IPR001434">
    <property type="entry name" value="OmcB-like_DUF11"/>
</dbReference>
<dbReference type="InterPro" id="IPR047589">
    <property type="entry name" value="DUF11_rpt"/>
</dbReference>
<dbReference type="Gene3D" id="2.60.40.10">
    <property type="entry name" value="Immunoglobulins"/>
    <property type="match status" value="1"/>
</dbReference>
<proteinExistence type="predicted"/>
<feature type="domain" description="Fibronectin type-III" evidence="2">
    <location>
        <begin position="353"/>
        <end position="452"/>
    </location>
</feature>
<dbReference type="Proteomes" id="UP000178235">
    <property type="component" value="Unassembled WGS sequence"/>
</dbReference>
<dbReference type="AlphaFoldDB" id="A0A1F6VEV3"/>
<comment type="caution">
    <text evidence="3">The sequence shown here is derived from an EMBL/GenBank/DDBJ whole genome shotgun (WGS) entry which is preliminary data.</text>
</comment>
<feature type="transmembrane region" description="Helical" evidence="1">
    <location>
        <begin position="709"/>
        <end position="730"/>
    </location>
</feature>
<name>A0A1F6VEV3_9BACT</name>
<reference evidence="3 4" key="1">
    <citation type="journal article" date="2016" name="Nat. Commun.">
        <title>Thousands of microbial genomes shed light on interconnected biogeochemical processes in an aquifer system.</title>
        <authorList>
            <person name="Anantharaman K."/>
            <person name="Brown C.T."/>
            <person name="Hug L.A."/>
            <person name="Sharon I."/>
            <person name="Castelle C.J."/>
            <person name="Probst A.J."/>
            <person name="Thomas B.C."/>
            <person name="Singh A."/>
            <person name="Wilkins M.J."/>
            <person name="Karaoz U."/>
            <person name="Brodie E.L."/>
            <person name="Williams K.H."/>
            <person name="Hubbard S.S."/>
            <person name="Banfield J.F."/>
        </authorList>
    </citation>
    <scope>NUCLEOTIDE SEQUENCE [LARGE SCALE GENOMIC DNA]</scope>
</reference>
<dbReference type="InterPro" id="IPR013783">
    <property type="entry name" value="Ig-like_fold"/>
</dbReference>
<evidence type="ECO:0000313" key="4">
    <source>
        <dbReference type="Proteomes" id="UP000178235"/>
    </source>
</evidence>
<keyword evidence="1" id="KW-1133">Transmembrane helix</keyword>
<accession>A0A1F6VEV3</accession>
<gene>
    <name evidence="3" type="ORF">A2738_03040</name>
</gene>
<evidence type="ECO:0000313" key="3">
    <source>
        <dbReference type="EMBL" id="OGI68132.1"/>
    </source>
</evidence>
<dbReference type="Pfam" id="PF01345">
    <property type="entry name" value="DUF11"/>
    <property type="match status" value="1"/>
</dbReference>
<dbReference type="EMBL" id="MFTS01000005">
    <property type="protein sequence ID" value="OGI68132.1"/>
    <property type="molecule type" value="Genomic_DNA"/>
</dbReference>
<sequence length="761" mass="81448">MSNKNKFFTFNKFSARLALVFAIFFGLLAFIAAPSAKADFWDDVVDFINPVEHIENIIDGRPQDNLPPIPGFSGDNDSVTKIYINNQVPYPTLSIYANPSSVNYNESSTIHWNSSGTTYCNASGGTNGWAGNKSLSGSFFTGNLTYTTTYLITCGNNNSSVSDSVTIYVNPAQVQNPTVNISANPSNVSYNGSTTVTWNSNNATYCNATGGSSGWSGGKSTSGTFFSGNLTNTVTFYITCRNNSGVASDSVTVSVDNDNNNDDDGNVSVDITADDTSIDFEDDTRIRWDSDNADYCRTSDGTNDWEDEDIDTSGSFNTGSLDSDETFRITCYNNSDSATDSVTIRVSDEENEEPEVITRSATNVSSTSATLRGRVDGNGSSARAWFEYGTNTSLGYTTSENSYGSDSSEFSRSVSGLIPNTTYYFRAVAENSEDTIFGNMLSFNTTGNVVNPVNNQPTVVIYADQTNIAYSSATTVRWNTTNATTCFASGGSLGWAGAKEVSQGSFYTGSLTGSRTYTIACSNSVGSSTDSVTVNVRGQVLGASTTVRPAPAPTSLVLVNSSLGQPVSSMIDNTRPRPGDEINYTIGYQNIGTASITSVILQVVLPQEVTYVYASGSLPSVYGNTLIFNLGTLGGNAQGTVTVRVRVRDNAIPGTYLNFPATLSYINPAGAPQSVTTNASAQVWNDPIVNQDGNLGASAFGSGFLPTDIFGWLLLFVLIMILVLLAKYLFGGYIPWSRQTVTTYDDNHPFEKKTTTTTLHE</sequence>
<dbReference type="PROSITE" id="PS50853">
    <property type="entry name" value="FN3"/>
    <property type="match status" value="1"/>
</dbReference>
<organism evidence="3 4">
    <name type="scientific">Candidatus Nomurabacteria bacterium RIFCSPHIGHO2_01_FULL_42_15</name>
    <dbReference type="NCBI Taxonomy" id="1801742"/>
    <lineage>
        <taxon>Bacteria</taxon>
        <taxon>Candidatus Nomuraibacteriota</taxon>
    </lineage>
</organism>
<keyword evidence="1" id="KW-0472">Membrane</keyword>
<evidence type="ECO:0000256" key="1">
    <source>
        <dbReference type="SAM" id="Phobius"/>
    </source>
</evidence>
<dbReference type="InterPro" id="IPR003961">
    <property type="entry name" value="FN3_dom"/>
</dbReference>
<dbReference type="NCBIfam" id="TIGR01451">
    <property type="entry name" value="B_ant_repeat"/>
    <property type="match status" value="1"/>
</dbReference>
<keyword evidence="1" id="KW-0812">Transmembrane</keyword>
<protein>
    <recommendedName>
        <fullName evidence="2">Fibronectin type-III domain-containing protein</fullName>
    </recommendedName>
</protein>
<evidence type="ECO:0000259" key="2">
    <source>
        <dbReference type="PROSITE" id="PS50853"/>
    </source>
</evidence>